<reference evidence="1" key="1">
    <citation type="submission" date="2023-10" db="EMBL/GenBank/DDBJ databases">
        <authorList>
            <person name="Chen Y."/>
            <person name="Shah S."/>
            <person name="Dougan E. K."/>
            <person name="Thang M."/>
            <person name="Chan C."/>
        </authorList>
    </citation>
    <scope>NUCLEOTIDE SEQUENCE [LARGE SCALE GENOMIC DNA]</scope>
</reference>
<comment type="caution">
    <text evidence="1">The sequence shown here is derived from an EMBL/GenBank/DDBJ whole genome shotgun (WGS) entry which is preliminary data.</text>
</comment>
<proteinExistence type="predicted"/>
<evidence type="ECO:0000313" key="2">
    <source>
        <dbReference type="Proteomes" id="UP001189429"/>
    </source>
</evidence>
<sequence length="348" mass="38796">MAAKVKSYVESVGLAVHKEEEGEGLESLGAVLTGRPYVIGSCPLKTCRLAPVTLALVERPYWTAAMLERLVGLWARTAARAELAAAAYCAPLMVTYLESLWARQAFTTDSNDVGYGVAVTQEDAWQEGCGGYAHDIDELAQAAAPVTRGPSGRAFRFLYLFAGVRRPGDLEEHLRRRAKSAGILIEVWSLDAIIDPKRDRTDPEFLSVIARLVDKGYFHGVLASPPRSTWSRARFRGHEPRPLRTHAEPWERADIRLTSWERRQLELETKSLMTALTVIRAVCTAGGAGLSERPSDPGEPPYPSIWDLVELKDLVKDFGGWVNYLDHVPLRRPLQDADHGRHLRHIRQ</sequence>
<feature type="non-terminal residue" evidence="1">
    <location>
        <position position="348"/>
    </location>
</feature>
<gene>
    <name evidence="1" type="ORF">PCOR1329_LOCUS79849</name>
</gene>
<protein>
    <submittedName>
        <fullName evidence="1">Uncharacterized protein</fullName>
    </submittedName>
</protein>
<dbReference type="Proteomes" id="UP001189429">
    <property type="component" value="Unassembled WGS sequence"/>
</dbReference>
<dbReference type="EMBL" id="CAUYUJ010021258">
    <property type="protein sequence ID" value="CAK0903554.1"/>
    <property type="molecule type" value="Genomic_DNA"/>
</dbReference>
<keyword evidence="2" id="KW-1185">Reference proteome</keyword>
<accession>A0ABN9XXX2</accession>
<organism evidence="1 2">
    <name type="scientific">Prorocentrum cordatum</name>
    <dbReference type="NCBI Taxonomy" id="2364126"/>
    <lineage>
        <taxon>Eukaryota</taxon>
        <taxon>Sar</taxon>
        <taxon>Alveolata</taxon>
        <taxon>Dinophyceae</taxon>
        <taxon>Prorocentrales</taxon>
        <taxon>Prorocentraceae</taxon>
        <taxon>Prorocentrum</taxon>
    </lineage>
</organism>
<evidence type="ECO:0000313" key="1">
    <source>
        <dbReference type="EMBL" id="CAK0903554.1"/>
    </source>
</evidence>
<name>A0ABN9XXX2_9DINO</name>